<dbReference type="Pfam" id="PF25036">
    <property type="entry name" value="VPS13_VAB"/>
    <property type="match status" value="1"/>
</dbReference>
<protein>
    <recommendedName>
        <fullName evidence="4">Vacuolar protein sorting-associated protein 13 VPS13 adaptor binding domain-containing protein</fullName>
    </recommendedName>
</protein>
<accession>A0A024GTN4</accession>
<feature type="domain" description="Vacuolar protein sorting-associated protein 13 VPS13 adaptor binding" evidence="4">
    <location>
        <begin position="2189"/>
        <end position="2605"/>
    </location>
</feature>
<dbReference type="Pfam" id="PF00612">
    <property type="entry name" value="IQ"/>
    <property type="match status" value="1"/>
</dbReference>
<feature type="region of interest" description="Disordered" evidence="2">
    <location>
        <begin position="2943"/>
        <end position="2967"/>
    </location>
</feature>
<evidence type="ECO:0000313" key="6">
    <source>
        <dbReference type="Proteomes" id="UP000053237"/>
    </source>
</evidence>
<feature type="compositionally biased region" description="Basic and acidic residues" evidence="2">
    <location>
        <begin position="1018"/>
        <end position="1032"/>
    </location>
</feature>
<dbReference type="InterPro" id="IPR009543">
    <property type="entry name" value="VPS13_VAB"/>
</dbReference>
<dbReference type="EMBL" id="CAIX01000406">
    <property type="protein sequence ID" value="CCI50164.1"/>
    <property type="molecule type" value="Genomic_DNA"/>
</dbReference>
<evidence type="ECO:0000256" key="2">
    <source>
        <dbReference type="SAM" id="MobiDB-lite"/>
    </source>
</evidence>
<organism evidence="5 6">
    <name type="scientific">Albugo candida</name>
    <dbReference type="NCBI Taxonomy" id="65357"/>
    <lineage>
        <taxon>Eukaryota</taxon>
        <taxon>Sar</taxon>
        <taxon>Stramenopiles</taxon>
        <taxon>Oomycota</taxon>
        <taxon>Peronosporomycetes</taxon>
        <taxon>Albuginales</taxon>
        <taxon>Albuginaceae</taxon>
        <taxon>Albugo</taxon>
    </lineage>
</organism>
<proteinExistence type="inferred from homology"/>
<dbReference type="OrthoDB" id="428159at2759"/>
<reference evidence="5 6" key="1">
    <citation type="submission" date="2012-05" db="EMBL/GenBank/DDBJ databases">
        <title>Recombination and specialization in a pathogen metapopulation.</title>
        <authorList>
            <person name="Gardiner A."/>
            <person name="Kemen E."/>
            <person name="Schultz-Larsen T."/>
            <person name="MacLean D."/>
            <person name="Van Oosterhout C."/>
            <person name="Jones J.D.G."/>
        </authorList>
    </citation>
    <scope>NUCLEOTIDE SEQUENCE [LARGE SCALE GENOMIC DNA]</scope>
    <source>
        <strain evidence="5 6">Ac Nc2</strain>
    </source>
</reference>
<keyword evidence="6" id="KW-1185">Reference proteome</keyword>
<feature type="compositionally biased region" description="Basic and acidic residues" evidence="2">
    <location>
        <begin position="7"/>
        <end position="20"/>
    </location>
</feature>
<dbReference type="GO" id="GO:0006623">
    <property type="term" value="P:protein targeting to vacuole"/>
    <property type="evidence" value="ECO:0007669"/>
    <property type="project" value="TreeGrafter"/>
</dbReference>
<feature type="region of interest" description="Disordered" evidence="2">
    <location>
        <begin position="1230"/>
        <end position="1258"/>
    </location>
</feature>
<dbReference type="InterPro" id="IPR000048">
    <property type="entry name" value="IQ_motif_EF-hand-BS"/>
</dbReference>
<comment type="similarity">
    <text evidence="1">Belongs to the VPS13 family.</text>
</comment>
<name>A0A024GTN4_9STRA</name>
<feature type="transmembrane region" description="Helical" evidence="3">
    <location>
        <begin position="3474"/>
        <end position="3494"/>
    </location>
</feature>
<dbReference type="PANTHER" id="PTHR16166:SF93">
    <property type="entry name" value="INTERMEMBRANE LIPID TRANSFER PROTEIN VPS13"/>
    <property type="match status" value="1"/>
</dbReference>
<feature type="region of interest" description="Disordered" evidence="2">
    <location>
        <begin position="1531"/>
        <end position="1551"/>
    </location>
</feature>
<dbReference type="PROSITE" id="PS50096">
    <property type="entry name" value="IQ"/>
    <property type="match status" value="1"/>
</dbReference>
<feature type="region of interest" description="Disordered" evidence="2">
    <location>
        <begin position="1"/>
        <end position="20"/>
    </location>
</feature>
<dbReference type="GO" id="GO:0045053">
    <property type="term" value="P:protein retention in Golgi apparatus"/>
    <property type="evidence" value="ECO:0007669"/>
    <property type="project" value="TreeGrafter"/>
</dbReference>
<keyword evidence="3" id="KW-1133">Transmembrane helix</keyword>
<feature type="region of interest" description="Disordered" evidence="2">
    <location>
        <begin position="1009"/>
        <end position="1032"/>
    </location>
</feature>
<feature type="compositionally biased region" description="Basic and acidic residues" evidence="2">
    <location>
        <begin position="1230"/>
        <end position="1240"/>
    </location>
</feature>
<gene>
    <name evidence="5" type="ORF">BN9_117110</name>
</gene>
<evidence type="ECO:0000313" key="5">
    <source>
        <dbReference type="EMBL" id="CCI50164.1"/>
    </source>
</evidence>
<dbReference type="InParanoid" id="A0A024GTN4"/>
<dbReference type="InterPro" id="IPR026847">
    <property type="entry name" value="VPS13"/>
</dbReference>
<feature type="compositionally biased region" description="Polar residues" evidence="2">
    <location>
        <begin position="1242"/>
        <end position="1253"/>
    </location>
</feature>
<keyword evidence="3" id="KW-0472">Membrane</keyword>
<evidence type="ECO:0000256" key="3">
    <source>
        <dbReference type="SAM" id="Phobius"/>
    </source>
</evidence>
<keyword evidence="3" id="KW-0812">Transmembrane</keyword>
<dbReference type="Proteomes" id="UP000053237">
    <property type="component" value="Unassembled WGS sequence"/>
</dbReference>
<sequence length="3615" mass="410690">MQSTLSRLKEMGSSRPDHVDGQWSSTTFFEWWNFEENARLHRFVLAPFSASLKLEINFANSSSTNADPRYTAMFYLSRLNCAIDEKQLSIWGLIMDSFNTHDEWRHDMKMQLIAEERRALYTNRDATQHIENEYLVSWDKILSAKIAQLEHFHHIEKSNAWRELLQLERDLPLSYIVYLRNYGSYEDVMKKACFSEKKSRPDNGPRDVTYRDTPEDTPIEVHMQFPRGSTGLVLTYHRLTQELIVIASKEDTAASENRIRPRSRLIKLNGESILEKAPSQSGIDYQKWLDELDLDIKILSFHLPPEEHAEDVPLNVVSRVKFHTTKLKFTIVSAARTIPIIRCVLYDAALSMIGLGDSLFSYHQYDIAIGSFLLQNMIVRHGFWHQEEPLVSYCILSSVRRTQRDLGNYLQDAEKEANRSCSLHLGADFLYKQHQDVKKGSYGVKYLIHLGDIVAVFDEDKITQLVSALYSFQYGILAPEKTRSTHTTGDKKDDTEHCDHRCSHGKDGGSTCLSSVSTMDSSNRTYDEAGFSNLKVEQPKPETRKLIRTTFDVQLGHIRMYICGKDIESSEDDLDARTNHDACSSSHSFDCTEHETQAALVSREASYWNVLHQLAPNDDHESKADGGTRSSDLNMFPRDWIQYNEAVVNVQRHIRGFLARKLPIPRMVLKAHSSVRRIDYAKFGWLYKRDDTLTFCRWQRYWCYMNSEGDFFVYNNGSGAGLVTRFSVATCGTTLMRNGRGPWGLPCHLKNSGTPILEISDANRQILGVFSDKKISVLEEWKKAIEKMSEHLKDRLAYGSLLASVDFDQVQDRRPAVKEDIGPSYQSPFSSIADMMRGYDYFLESGFSDTYTRSKELQKMHTNWLVLDVINVTFTCDICNENIGNHTAFQSNLTAQSMTLLDYRRFDIGRPAVFHIGDEFLSFQKNTFLPSRVILNPFFATKNTYVSVNATYGSVFRDTDDFFVGQKRASLKISLAGWVMPLTILSSIMDISAALSVLWRENPSDSYTTGTIKYQTQDNERHPNGTESRDTLDRAQSLVPARITAQTTSTAPGMDSLAGNALFQVTELCLQLQAPMIEAYIEDIDCVVKLTLEKVVCSLRAGSYAEELTINLGPTALYLLTNEMALRLVQLNKLYVEYELAVWKQAQENWSNGSFAKSSIRKEKRWKSREEKSKRPLCYRFVDIRIGQIKLEADRRLQLLFALIEALTLPSTNDDMEQSLPWKYEEESHPEHLSLDERHRQSIQSTKSRSGGRSKQVLEPPSTLFSSILDDENDPFRTGSGLIDSHLLDQLTYPISGFSRSEHTLRPGFPLSFTKNKDSGSSPNLRRSFDFSPHFRKRFSFSSNHNAPISGAHSQAPYERVTNRCDDMLLGPLMSYQTYIVIIKDKTRCYGGEKCHSMPIRGAPSSSSRKWAHGSPDPGMKSTGKSFLYALKLRKGRVYDCIFFHCDAIVLEVIKRSLSIVALDTYIPVMNFALRDINAEILTNSELSSDYGVSASIGICAQYYNNALADWEPFIEPWRVNALLRKQDDSPNRTTGFEVRPQESPHGIKGRLQPPQCVETTICLSAMERLNINFTHALVCLLCSVAKNRQKQVFSIEKRKPAAVAADSEARKQDGRVCVLNNLGVPIRLANLNTSRRGSLFIEIRDGWAFPSYSRFHNIRMEVVLLPWWSPRQGETLEQLRHVFILPYCGAQSGVTPILRVAVSTAVDEKIMTNAKSFEHDTDPLPDPFSIVNEKDGIELRAWGSATALKPSDDSMEHWEAERDLDPLGPKNVEKKYWQLLGVAEVNLAATVMGYGTSAEQMRLTRWFRLHDARGAPTGEVLLHLKFIPSDLPESEKSDFEDPKVVKDGQFLVFDPLKMVSVGHRTRESCTASSISKTLETELENGHENQTEDERNASQLQHVILADSLRGAYIPPLALEILLDNKRYNLLCPLRRAGKFLIQCDNLTAEVKVAQRDETRRVLLLNSPVQLKNETQANAVFWTKQLDQKALEAKVLIGALFPFGMTHGRMLLQDLLPENDQHAIYLKANSKISVPLSALHGEKKHSIIMSVNNCTPRVIADLDDLNPGTLLLYWSAENDEEHPNSEGLRTETPYRRRNSSLSHSKAFSENSGIAQLWGYCFLVTIASHTRKVYREDQQTLPANEGGNMIYRPKQEKLGHPAKFYKGDGDTSHHRGASYAKWSEVDTQSYATKHQISLHACLLFENTLPVRVQYKVVLEKTVQREEIVIRAGTLSPGKSVRIYEFQKDAVLQLRLPEMDTMWTKPILLAECIYRESSMREQERNLLGLPKVAVKPRAVRPVAVASSAAAAVLTSVQRKISQHDRVVEFYPKAPSLNMMFEKEEMEAKKVITRMDFTQSDNQSPRIVLYASIWIYNQSHMSTLMFRDANDSTASSTVVYAPQIVPEHPNPKLMDCPSHSFEMNTRVDHEIARWSDKLHSAVVGVQDPITFEFGRIDLRRNKKRFEVGVSIERPLGQFHRTAKVLVAPRFVFVNQTQVTFKISQSCRENDSNVVEVEPCYKYFFDSATNTMDPVLAAGSTLSPSMASASQSARERAGYEETEHVSGGPLVWTPFDFLYSDSIAQTRKRRVFIKMAHATAQWSGPFAIDYEKEFPLRLRGGVASSWSSTRSWTRPNKDKDDPLAKFELALGAFAQYRLRIRITAVGATMVITLMKDDPPMFFIRNESTLELHVSQARASESSMMLQSGEYVPFAWDRPEKTTRVSCRVSSPKTRAFGIEWNRTSVKVPRLFDFENLDREKGIVELTRWFYGRSISGEIKVEKSSRVLVFKDQVAKKEPEYLMEIKILSTKMRTREGPDTLGRFCVQIMQEVKRFTEYKERKNSNLYRFDSELAFSFRSRPKHLKLTLCETSKVNAQLDQLNDQRDVSSISIHDKEDPIRASKHQDISAGNMVDLTRFEDDDHRFGLYRSIQTPDQWCRQISNIPNCDSDRPNDLEDDLIQSQSSSSSEEVDNASRLLHTNVLGSACKLGRLKIRIPAKIWAQNHNDQRHFDSIASIGPNCLSHAAALSYTCGYDAGQPALNGAFYGAAVSNESNWWALQDSESGDIIGEVQLALKCRRTFVPAASMASDFFNISVTIPSIGISFLHNSTPNQSMLEVAFLSLQRMSLLYSCVNGQNSEVVFRLGNLQMDNQMDAEVVVGPKIQKVDRGVSIRLRDRLKACLDYRYRGILSNDIGLLQNSTSFKTPNNVVHFRMLWNAQCVAGDITHYELIQLAIQELEMSTDEKFIVNLIIVFQGLEILTRQHSFDEIVDSEISFVDEKAALAAAYVANLASRGLVNTMLEYENQKDAMRRRQRDADTEAAAITKLASLNPTNQSIYVEELQIDGIRIQFSVELNGGRYIRTLGSVGRRLATYFPESNVKDLGLNLPKATFSHIYNSQATIIRSLLYHYRHHAVLVVVRGLHTVSLYANPLRICYRFLHGIIELIRLPLRGLMSGSPIELLNGAYLGVRALVMNLISGGYEIVAGAAGLLTIFVGLILPESKRRAFEEDMFAFQRSVMEEVDAFDAQEERAMVKTIVRQPRKFDAGNIGLLTVYGPGALPIEEQSQIDYNAAVMIQEWWRRRRLAEKLMEHVRELNPNFETITEEKTIKTSHWKECLIL</sequence>
<comment type="caution">
    <text evidence="5">The sequence shown here is derived from an EMBL/GenBank/DDBJ whole genome shotgun (WGS) entry which is preliminary data.</text>
</comment>
<evidence type="ECO:0000259" key="4">
    <source>
        <dbReference type="Pfam" id="PF25036"/>
    </source>
</evidence>
<dbReference type="PANTHER" id="PTHR16166">
    <property type="entry name" value="VACUOLAR PROTEIN SORTING-ASSOCIATED PROTEIN VPS13"/>
    <property type="match status" value="1"/>
</dbReference>
<evidence type="ECO:0000256" key="1">
    <source>
        <dbReference type="ARBA" id="ARBA00006545"/>
    </source>
</evidence>